<reference evidence="1" key="1">
    <citation type="submission" date="2019-11" db="EMBL/GenBank/DDBJ databases">
        <title>Nori genome reveals adaptations in red seaweeds to the harsh intertidal environment.</title>
        <authorList>
            <person name="Wang D."/>
            <person name="Mao Y."/>
        </authorList>
    </citation>
    <scope>NUCLEOTIDE SEQUENCE</scope>
    <source>
        <tissue evidence="1">Gametophyte</tissue>
    </source>
</reference>
<evidence type="ECO:0000313" key="2">
    <source>
        <dbReference type="Proteomes" id="UP000798662"/>
    </source>
</evidence>
<dbReference type="EMBL" id="CM020620">
    <property type="protein sequence ID" value="KAK1870421.1"/>
    <property type="molecule type" value="Genomic_DNA"/>
</dbReference>
<name>A0ACC3CJH0_PYRYE</name>
<organism evidence="1 2">
    <name type="scientific">Pyropia yezoensis</name>
    <name type="common">Susabi-nori</name>
    <name type="synonym">Porphyra yezoensis</name>
    <dbReference type="NCBI Taxonomy" id="2788"/>
    <lineage>
        <taxon>Eukaryota</taxon>
        <taxon>Rhodophyta</taxon>
        <taxon>Bangiophyceae</taxon>
        <taxon>Bangiales</taxon>
        <taxon>Bangiaceae</taxon>
        <taxon>Pyropia</taxon>
    </lineage>
</organism>
<accession>A0ACC3CJH0</accession>
<protein>
    <submittedName>
        <fullName evidence="1">Uncharacterized protein</fullName>
    </submittedName>
</protein>
<dbReference type="Proteomes" id="UP000798662">
    <property type="component" value="Chromosome 3"/>
</dbReference>
<gene>
    <name evidence="1" type="ORF">I4F81_012881</name>
</gene>
<comment type="caution">
    <text evidence="1">The sequence shown here is derived from an EMBL/GenBank/DDBJ whole genome shotgun (WGS) entry which is preliminary data.</text>
</comment>
<proteinExistence type="predicted"/>
<evidence type="ECO:0000313" key="1">
    <source>
        <dbReference type="EMBL" id="KAK1870421.1"/>
    </source>
</evidence>
<sequence length="704" mass="77095">MYRGVVVERVEGGVARSMPFVALRSGTGSVVASTNDAIDIARLLVAWAQMDGDAGLVCGQLAPEGDSSLVPRLVNTIKALKGEVVVVRMLASMGYAEEWLLNPRVPKWLLAPPLVFFSPAASQKDDEIVVTATTVNGVVNSTDSEEAAGDIEEAARMAFRRAAQAHPPPPPLKRTILSLSSIKYLLLLPVDLQRKAGMQSVAAQTYTPVPARDSSPDARPTKTLRPTEPVPYYMGRLANAILLCKKGLFDTGSGGVGKTRLLRQVADAHRDAHCGLRGGLHVLAPTGVAAAAAGGDAIHSYLRLPAGFFDETVSEGQDAARLYNAMDGMTKRRLADTSLVLVDEVSMVSSRMFTVLVYSLLMAHSKMNASTPWRMIVFGDFFQLPPVHGDEDKFDTGGAYAFKSSYWKELFNSEQLQLRYVWRQEDKKFIEMLSRLRVGDVSEDLSEFLQSRSAVDKERVADDFVRDMGVTRIFPRRRSVQAHNLDCLASMEKQNGCARVVYAAMDYPIGVRMTEEQVTKQLNASIMAPKQLEVCVGARLAACATICDGPEEVPNGTVGTVIGYVPPATQSSSGKAGSLPVVRFDTVRGEVVVTVKRVDLKLQSVSRDGAYASRYQITLVLAWAVTIHRCQGLSMDAAVLDLAPCFIDGMVYVALSRVRFMRGVHILSFDRRKVRADRRVALFYGHERDMDDVFFACVDTSRRK</sequence>
<keyword evidence="2" id="KW-1185">Reference proteome</keyword>